<feature type="transmembrane region" description="Helical" evidence="9">
    <location>
        <begin position="923"/>
        <end position="948"/>
    </location>
</feature>
<evidence type="ECO:0000256" key="8">
    <source>
        <dbReference type="ARBA" id="ARBA00023136"/>
    </source>
</evidence>
<dbReference type="PANTHER" id="PTHR32063:SF13">
    <property type="entry name" value="MULTIDRUG EFFLUX PUMP SUBUNIT ACRB-RELATED"/>
    <property type="match status" value="1"/>
</dbReference>
<feature type="transmembrane region" description="Helical" evidence="9">
    <location>
        <begin position="897"/>
        <end position="917"/>
    </location>
</feature>
<dbReference type="NCBIfam" id="TIGR00915">
    <property type="entry name" value="2A0602"/>
    <property type="match status" value="1"/>
</dbReference>
<keyword evidence="7 9" id="KW-1133">Transmembrane helix</keyword>
<evidence type="ECO:0000313" key="12">
    <source>
        <dbReference type="Proteomes" id="UP001556170"/>
    </source>
</evidence>
<feature type="transmembrane region" description="Helical" evidence="9">
    <location>
        <begin position="1000"/>
        <end position="1026"/>
    </location>
</feature>
<name>A0ABV3QMR2_9GAMM</name>
<comment type="caution">
    <text evidence="9">Lacks conserved residue(s) required for the propagation of feature annotation.</text>
</comment>
<dbReference type="SUPFAM" id="SSF82866">
    <property type="entry name" value="Multidrug efflux transporter AcrB transmembrane domain"/>
    <property type="match status" value="2"/>
</dbReference>
<dbReference type="Gene3D" id="3.30.2090.10">
    <property type="entry name" value="Multidrug efflux transporter AcrB TolC docking domain, DN and DC subdomains"/>
    <property type="match status" value="2"/>
</dbReference>
<dbReference type="Gene3D" id="3.30.70.1430">
    <property type="entry name" value="Multidrug efflux transporter AcrB pore domain"/>
    <property type="match status" value="2"/>
</dbReference>
<dbReference type="SUPFAM" id="SSF82693">
    <property type="entry name" value="Multidrug efflux transporter AcrB pore domain, PN1, PN2, PC1 and PC2 subdomains"/>
    <property type="match status" value="4"/>
</dbReference>
<sequence>MPSFFIDRPIFAWVVAILISLGGVLAILNLGVESYPNIAPPQVTVNATYPGASADTTEKTVTQVIEQQLTGIDHLLYFSSSSSASGRASITLTFETGTDPDIAQVQVQNKVALATPRLPSEVTQQGVVVAKANSGFLMVVALKSDNPNIDRDRLNDIVGSQVLDQISRVPGVGSTQQFGSEYAMRIWLNPDKLQGYGLSATQVFNAISLQNVQFAAGSLGADPAVPGQGLTATVSTEGRFTSPQQFANIILRANSDGTTVKLGDVAKISFGPGSYGFDTTWDGKPIGAFAIQLLPGANALDVATAVRAKMDELAPSFPPGVSWFSPYDSTTFVHISIDEVVHTLVEAIILVFLVMLLFLQNIRATIIPTLVIPVALLGTFLGMLVLGFTINQLTLFGMVLAIGIVVDDAIVVIENVERIMTEENLPPKDATRKAMGQITGAVVAITVVLAAVFVPSALQPGASGIIYKQFALTIAVSMLFSAFLALSFTPALCASFLQPEHHKKKNIVFRKFNEFFEWTTRTYTGHVGHAVKHAPRWMFVFVLVAILAGFLYTRLPGSFLPEEDQGYALSVIQLPPGATKQRTSEVMAQMRAILNKDPAVEGVLQVTGFSFIGSSESAGMAFIKLKDWAKRDVTAAQFIQRANMELFQIRDARIFVANIPTVQGLGQFGGFDMYLQDRAGLGRDALTQARNTLLAKASQDPVLTGVRPNSLEDSPQLNLDVDRVQAQSMGLSVSDVYNAVSLMLAPVYVNDFTYGGRVKRVIMQADAPYRMGPDALQHFFTPSSTQTNSDGTPAMIPISNVVHAEWAMGSPALTRYNGYSAVEIVGSPAPGRASGEAMNEMGNIVSNDLPKGYGYDWTGQSYQEILSGNAATLLMVLSIFIVFLALAALYESWSIPVSVLLVVPLGLLGVVVFTLLRGLPNDIYFKIGLVTVIGLAAKNAILIVEFAVAEQQAGRTLREATVDAARLRLRPILMTSLAFILGVFPLFISTGAGANARHAIGTGVIGGMLFATFLGVLLIPVFYIVVRRLLGDKLDGDGKPHPASGTGMQSFDSDPQHGH</sequence>
<evidence type="ECO:0000256" key="4">
    <source>
        <dbReference type="ARBA" id="ARBA00022475"/>
    </source>
</evidence>
<dbReference type="InterPro" id="IPR027463">
    <property type="entry name" value="AcrB_DN_DC_subdom"/>
</dbReference>
<keyword evidence="5 9" id="KW-0997">Cell inner membrane</keyword>
<feature type="transmembrane region" description="Helical" evidence="9">
    <location>
        <begin position="366"/>
        <end position="388"/>
    </location>
</feature>
<dbReference type="EMBL" id="JBFOHL010000004">
    <property type="protein sequence ID" value="MEW9623754.1"/>
    <property type="molecule type" value="Genomic_DNA"/>
</dbReference>
<dbReference type="SUPFAM" id="SSF82714">
    <property type="entry name" value="Multidrug efflux transporter AcrB TolC docking domain, DN and DC subdomains"/>
    <property type="match status" value="2"/>
</dbReference>
<feature type="region of interest" description="Disordered" evidence="10">
    <location>
        <begin position="1037"/>
        <end position="1059"/>
    </location>
</feature>
<feature type="transmembrane region" description="Helical" evidence="9">
    <location>
        <begin position="969"/>
        <end position="988"/>
    </location>
</feature>
<comment type="similarity">
    <text evidence="2 9">Belongs to the resistance-nodulation-cell division (RND) (TC 2.A.6) family.</text>
</comment>
<keyword evidence="6 9" id="KW-0812">Transmembrane</keyword>
<keyword evidence="12" id="KW-1185">Reference proteome</keyword>
<evidence type="ECO:0000256" key="5">
    <source>
        <dbReference type="ARBA" id="ARBA00022519"/>
    </source>
</evidence>
<keyword evidence="4" id="KW-1003">Cell membrane</keyword>
<dbReference type="InterPro" id="IPR001036">
    <property type="entry name" value="Acrflvin-R"/>
</dbReference>
<evidence type="ECO:0000256" key="6">
    <source>
        <dbReference type="ARBA" id="ARBA00022692"/>
    </source>
</evidence>
<organism evidence="11 12">
    <name type="scientific">Rhodanobacter geophilus</name>
    <dbReference type="NCBI Taxonomy" id="3162488"/>
    <lineage>
        <taxon>Bacteria</taxon>
        <taxon>Pseudomonadati</taxon>
        <taxon>Pseudomonadota</taxon>
        <taxon>Gammaproteobacteria</taxon>
        <taxon>Lysobacterales</taxon>
        <taxon>Rhodanobacteraceae</taxon>
        <taxon>Rhodanobacter</taxon>
    </lineage>
</organism>
<evidence type="ECO:0000256" key="3">
    <source>
        <dbReference type="ARBA" id="ARBA00022448"/>
    </source>
</evidence>
<dbReference type="Proteomes" id="UP001556170">
    <property type="component" value="Unassembled WGS sequence"/>
</dbReference>
<gene>
    <name evidence="11" type="ORF">ABQJ56_05885</name>
</gene>
<dbReference type="NCBIfam" id="NF000282">
    <property type="entry name" value="RND_permease_1"/>
    <property type="match status" value="1"/>
</dbReference>
<dbReference type="InterPro" id="IPR004764">
    <property type="entry name" value="MdtF-like"/>
</dbReference>
<comment type="caution">
    <text evidence="11">The sequence shown here is derived from an EMBL/GenBank/DDBJ whole genome shotgun (WGS) entry which is preliminary data.</text>
</comment>
<proteinExistence type="inferred from homology"/>
<keyword evidence="8 9" id="KW-0472">Membrane</keyword>
<evidence type="ECO:0000256" key="9">
    <source>
        <dbReference type="RuleBase" id="RU364070"/>
    </source>
</evidence>
<dbReference type="Gene3D" id="3.30.70.1440">
    <property type="entry name" value="Multidrug efflux transporter AcrB pore domain"/>
    <property type="match status" value="1"/>
</dbReference>
<evidence type="ECO:0000256" key="2">
    <source>
        <dbReference type="ARBA" id="ARBA00010942"/>
    </source>
</evidence>
<feature type="transmembrane region" description="Helical" evidence="9">
    <location>
        <begin position="537"/>
        <end position="555"/>
    </location>
</feature>
<evidence type="ECO:0000256" key="10">
    <source>
        <dbReference type="SAM" id="MobiDB-lite"/>
    </source>
</evidence>
<keyword evidence="3 9" id="KW-0813">Transport</keyword>
<dbReference type="RefSeq" id="WP_367844064.1">
    <property type="nucleotide sequence ID" value="NZ_JBFOHL010000004.1"/>
</dbReference>
<feature type="transmembrane region" description="Helical" evidence="9">
    <location>
        <begin position="870"/>
        <end position="890"/>
    </location>
</feature>
<comment type="subcellular location">
    <subcellularLocation>
        <location evidence="1 9">Cell inner membrane</location>
        <topology evidence="1 9">Multi-pass membrane protein</topology>
    </subcellularLocation>
</comment>
<dbReference type="Gene3D" id="1.20.1640.10">
    <property type="entry name" value="Multidrug efflux transporter AcrB transmembrane domain"/>
    <property type="match status" value="2"/>
</dbReference>
<protein>
    <recommendedName>
        <fullName evidence="9">Efflux pump membrane transporter</fullName>
    </recommendedName>
</protein>
<dbReference type="Gene3D" id="3.30.70.1320">
    <property type="entry name" value="Multidrug efflux transporter AcrB pore domain like"/>
    <property type="match status" value="1"/>
</dbReference>
<evidence type="ECO:0000256" key="7">
    <source>
        <dbReference type="ARBA" id="ARBA00022989"/>
    </source>
</evidence>
<evidence type="ECO:0000256" key="1">
    <source>
        <dbReference type="ARBA" id="ARBA00004429"/>
    </source>
</evidence>
<dbReference type="Pfam" id="PF00873">
    <property type="entry name" value="ACR_tran"/>
    <property type="match status" value="1"/>
</dbReference>
<feature type="transmembrane region" description="Helical" evidence="9">
    <location>
        <begin position="434"/>
        <end position="458"/>
    </location>
</feature>
<dbReference type="PRINTS" id="PR00702">
    <property type="entry name" value="ACRIFLAVINRP"/>
</dbReference>
<reference evidence="11 12" key="1">
    <citation type="submission" date="2024-06" db="EMBL/GenBank/DDBJ databases">
        <authorList>
            <person name="Woo H."/>
        </authorList>
    </citation>
    <scope>NUCLEOTIDE SEQUENCE [LARGE SCALE GENOMIC DNA]</scope>
    <source>
        <strain evidence="11 12">S2-g</strain>
    </source>
</reference>
<accession>A0ABV3QMR2</accession>
<feature type="transmembrane region" description="Helical" evidence="9">
    <location>
        <begin position="470"/>
        <end position="497"/>
    </location>
</feature>
<feature type="transmembrane region" description="Helical" evidence="9">
    <location>
        <begin position="340"/>
        <end position="359"/>
    </location>
</feature>
<dbReference type="PANTHER" id="PTHR32063">
    <property type="match status" value="1"/>
</dbReference>
<evidence type="ECO:0000313" key="11">
    <source>
        <dbReference type="EMBL" id="MEW9623754.1"/>
    </source>
</evidence>